<dbReference type="GO" id="GO:0016740">
    <property type="term" value="F:transferase activity"/>
    <property type="evidence" value="ECO:0007669"/>
    <property type="project" value="UniProtKB-KW"/>
</dbReference>
<dbReference type="Gene3D" id="3.40.30.10">
    <property type="entry name" value="Glutaredoxin"/>
    <property type="match status" value="1"/>
</dbReference>
<dbReference type="Pfam" id="PF13410">
    <property type="entry name" value="GST_C_2"/>
    <property type="match status" value="1"/>
</dbReference>
<dbReference type="InterPro" id="IPR036249">
    <property type="entry name" value="Thioredoxin-like_sf"/>
</dbReference>
<dbReference type="InterPro" id="IPR040079">
    <property type="entry name" value="Glutathione_S-Trfase"/>
</dbReference>
<dbReference type="CDD" id="cd00299">
    <property type="entry name" value="GST_C_family"/>
    <property type="match status" value="1"/>
</dbReference>
<proteinExistence type="predicted"/>
<dbReference type="RefSeq" id="WP_161338105.1">
    <property type="nucleotide sequence ID" value="NZ_JBHSDG010000002.1"/>
</dbReference>
<comment type="caution">
    <text evidence="3">The sequence shown here is derived from an EMBL/GenBank/DDBJ whole genome shotgun (WGS) entry which is preliminary data.</text>
</comment>
<evidence type="ECO:0000313" key="4">
    <source>
        <dbReference type="Proteomes" id="UP000445696"/>
    </source>
</evidence>
<keyword evidence="3" id="KW-0808">Transferase</keyword>
<dbReference type="Gene3D" id="1.20.1050.10">
    <property type="match status" value="1"/>
</dbReference>
<feature type="domain" description="GST N-terminal" evidence="1">
    <location>
        <begin position="1"/>
        <end position="80"/>
    </location>
</feature>
<reference evidence="3 4" key="1">
    <citation type="journal article" date="2014" name="Int. J. Syst. Evol. Microbiol.">
        <title>Sneathiella chungangensis sp. nov., isolated from a marine sand, and emended description of the genus Sneathiella.</title>
        <authorList>
            <person name="Siamphan C."/>
            <person name="Kim H."/>
            <person name="Lee J.S."/>
            <person name="Kim W."/>
        </authorList>
    </citation>
    <scope>NUCLEOTIDE SEQUENCE [LARGE SCALE GENOMIC DNA]</scope>
    <source>
        <strain evidence="3 4">KCTC 32476</strain>
    </source>
</reference>
<evidence type="ECO:0000259" key="1">
    <source>
        <dbReference type="PROSITE" id="PS50404"/>
    </source>
</evidence>
<dbReference type="PANTHER" id="PTHR44051">
    <property type="entry name" value="GLUTATHIONE S-TRANSFERASE-RELATED"/>
    <property type="match status" value="1"/>
</dbReference>
<protein>
    <submittedName>
        <fullName evidence="3">Glutathione S-transferase family protein</fullName>
    </submittedName>
</protein>
<dbReference type="OrthoDB" id="9782992at2"/>
<dbReference type="AlphaFoldDB" id="A0A845MDJ1"/>
<dbReference type="EMBL" id="WTVA01000001">
    <property type="protein sequence ID" value="MZR21440.1"/>
    <property type="molecule type" value="Genomic_DNA"/>
</dbReference>
<dbReference type="SUPFAM" id="SSF47616">
    <property type="entry name" value="GST C-terminal domain-like"/>
    <property type="match status" value="1"/>
</dbReference>
<gene>
    <name evidence="3" type="ORF">GQF03_03760</name>
</gene>
<name>A0A845MDJ1_9PROT</name>
<dbReference type="Proteomes" id="UP000445696">
    <property type="component" value="Unassembled WGS sequence"/>
</dbReference>
<dbReference type="SFLD" id="SFLDS00019">
    <property type="entry name" value="Glutathione_Transferase_(cytos"/>
    <property type="match status" value="1"/>
</dbReference>
<dbReference type="InterPro" id="IPR010987">
    <property type="entry name" value="Glutathione-S-Trfase_C-like"/>
</dbReference>
<dbReference type="CDD" id="cd00570">
    <property type="entry name" value="GST_N_family"/>
    <property type="match status" value="1"/>
</dbReference>
<dbReference type="PANTHER" id="PTHR44051:SF9">
    <property type="entry name" value="GLUTATHIONE S-TRANSFERASE 1"/>
    <property type="match status" value="1"/>
</dbReference>
<dbReference type="SFLD" id="SFLDG00358">
    <property type="entry name" value="Main_(cytGST)"/>
    <property type="match status" value="1"/>
</dbReference>
<organism evidence="3 4">
    <name type="scientific">Sneathiella chungangensis</name>
    <dbReference type="NCBI Taxonomy" id="1418234"/>
    <lineage>
        <taxon>Bacteria</taxon>
        <taxon>Pseudomonadati</taxon>
        <taxon>Pseudomonadota</taxon>
        <taxon>Alphaproteobacteria</taxon>
        <taxon>Sneathiellales</taxon>
        <taxon>Sneathiellaceae</taxon>
        <taxon>Sneathiella</taxon>
    </lineage>
</organism>
<dbReference type="PROSITE" id="PS50405">
    <property type="entry name" value="GST_CTER"/>
    <property type="match status" value="1"/>
</dbReference>
<evidence type="ECO:0000313" key="3">
    <source>
        <dbReference type="EMBL" id="MZR21440.1"/>
    </source>
</evidence>
<dbReference type="SUPFAM" id="SSF52833">
    <property type="entry name" value="Thioredoxin-like"/>
    <property type="match status" value="1"/>
</dbReference>
<dbReference type="InterPro" id="IPR004045">
    <property type="entry name" value="Glutathione_S-Trfase_N"/>
</dbReference>
<feature type="domain" description="GST C-terminal" evidence="2">
    <location>
        <begin position="86"/>
        <end position="208"/>
    </location>
</feature>
<dbReference type="Pfam" id="PF13417">
    <property type="entry name" value="GST_N_3"/>
    <property type="match status" value="1"/>
</dbReference>
<dbReference type="PROSITE" id="PS50404">
    <property type="entry name" value="GST_NTER"/>
    <property type="match status" value="1"/>
</dbReference>
<accession>A0A845MDJ1</accession>
<dbReference type="InterPro" id="IPR036282">
    <property type="entry name" value="Glutathione-S-Trfase_C_sf"/>
</dbReference>
<keyword evidence="4" id="KW-1185">Reference proteome</keyword>
<sequence length="218" mass="24732">MTLALYMHPLSSYSQKAVTAFYEKGVDFELKMLDNSEPVAGEFAALWPIRRFPILTDDDRMVFEATGVIEYLEAIRPGGTPLIPSDPVAAAEVRMWDRFFDNYINTPQQRVIMATLGREPESGPGNVHATSQLDTAYAVLDQRMAEREWVSGDTFSMADCAAAPALLYTDWTHPIPGEYRHLWAYRDRLLARPSYARALDEARPYRNLFPLPIPEGRD</sequence>
<evidence type="ECO:0000259" key="2">
    <source>
        <dbReference type="PROSITE" id="PS50405"/>
    </source>
</evidence>